<comment type="caution">
    <text evidence="3">The sequence shown here is derived from an EMBL/GenBank/DDBJ whole genome shotgun (WGS) entry which is preliminary data.</text>
</comment>
<dbReference type="OrthoDB" id="1733932at2759"/>
<dbReference type="AlphaFoldDB" id="A0A7J7N4J5"/>
<dbReference type="GO" id="GO:0008168">
    <property type="term" value="F:methyltransferase activity"/>
    <property type="evidence" value="ECO:0007669"/>
    <property type="project" value="InterPro"/>
</dbReference>
<accession>A0A7J7N4J5</accession>
<feature type="compositionally biased region" description="Basic and acidic residues" evidence="1">
    <location>
        <begin position="250"/>
        <end position="261"/>
    </location>
</feature>
<evidence type="ECO:0000259" key="2">
    <source>
        <dbReference type="Pfam" id="PF07780"/>
    </source>
</evidence>
<feature type="domain" description="Ribosomal RNA methyltransferase SPB1-like C-terminal" evidence="2">
    <location>
        <begin position="72"/>
        <end position="264"/>
    </location>
</feature>
<sequence length="305" mass="34593">MPTQDEVTEQWFSQDIFIDAVKAKDLVKEESDDEMEDIKEEKIPKIAIPEKTLVKKTRDTVVSNLPKTQAFKSEQDFEIVPAPDTDSSDDSSSDESDLDDYEKAEVLACARRMLRKKQRDQIIDDGYNKYMFDDDNLPTWFIEEEKRHRQPTKPVTKEEINAMKAQFKEIDARPAKKVAQAKARKKRVTDRKLEKIRRKANTISDQTDIPEQSKGKMIEKLYKRAAPKRPKKEYVVAKKGVQVKAGKGKVLVDRRMKKDMRSNGSGRKGKGGSKGAKGGKDKKGAKSKGSSKPSARKGKMGNKGK</sequence>
<evidence type="ECO:0000313" key="3">
    <source>
        <dbReference type="EMBL" id="KAF6162046.1"/>
    </source>
</evidence>
<dbReference type="Pfam" id="PF07780">
    <property type="entry name" value="Spb1_C"/>
    <property type="match status" value="1"/>
</dbReference>
<feature type="compositionally biased region" description="Basic residues" evidence="1">
    <location>
        <begin position="294"/>
        <end position="305"/>
    </location>
</feature>
<name>A0A7J7N4J5_9MAGN</name>
<gene>
    <name evidence="3" type="ORF">GIB67_002635</name>
</gene>
<feature type="region of interest" description="Disordered" evidence="1">
    <location>
        <begin position="173"/>
        <end position="193"/>
    </location>
</feature>
<evidence type="ECO:0000256" key="1">
    <source>
        <dbReference type="SAM" id="MobiDB-lite"/>
    </source>
</evidence>
<dbReference type="InterPro" id="IPR012920">
    <property type="entry name" value="rRNA_MeTfrase_SPB1-like_C"/>
</dbReference>
<keyword evidence="4" id="KW-1185">Reference proteome</keyword>
<evidence type="ECO:0000313" key="4">
    <source>
        <dbReference type="Proteomes" id="UP000541444"/>
    </source>
</evidence>
<proteinExistence type="predicted"/>
<feature type="region of interest" description="Disordered" evidence="1">
    <location>
        <begin position="72"/>
        <end position="100"/>
    </location>
</feature>
<feature type="compositionally biased region" description="Basic residues" evidence="1">
    <location>
        <begin position="182"/>
        <end position="193"/>
    </location>
</feature>
<dbReference type="Proteomes" id="UP000541444">
    <property type="component" value="Unassembled WGS sequence"/>
</dbReference>
<dbReference type="GO" id="GO:0006364">
    <property type="term" value="P:rRNA processing"/>
    <property type="evidence" value="ECO:0007669"/>
    <property type="project" value="InterPro"/>
</dbReference>
<dbReference type="GO" id="GO:0005634">
    <property type="term" value="C:nucleus"/>
    <property type="evidence" value="ECO:0007669"/>
    <property type="project" value="InterPro"/>
</dbReference>
<organism evidence="3 4">
    <name type="scientific">Kingdonia uniflora</name>
    <dbReference type="NCBI Taxonomy" id="39325"/>
    <lineage>
        <taxon>Eukaryota</taxon>
        <taxon>Viridiplantae</taxon>
        <taxon>Streptophyta</taxon>
        <taxon>Embryophyta</taxon>
        <taxon>Tracheophyta</taxon>
        <taxon>Spermatophyta</taxon>
        <taxon>Magnoliopsida</taxon>
        <taxon>Ranunculales</taxon>
        <taxon>Circaeasteraceae</taxon>
        <taxon>Kingdonia</taxon>
    </lineage>
</organism>
<feature type="compositionally biased region" description="Acidic residues" evidence="1">
    <location>
        <begin position="86"/>
        <end position="100"/>
    </location>
</feature>
<feature type="region of interest" description="Disordered" evidence="1">
    <location>
        <begin position="244"/>
        <end position="305"/>
    </location>
</feature>
<reference evidence="3 4" key="1">
    <citation type="journal article" date="2020" name="IScience">
        <title>Genome Sequencing of the Endangered Kingdonia uniflora (Circaeasteraceae, Ranunculales) Reveals Potential Mechanisms of Evolutionary Specialization.</title>
        <authorList>
            <person name="Sun Y."/>
            <person name="Deng T."/>
            <person name="Zhang A."/>
            <person name="Moore M.J."/>
            <person name="Landis J.B."/>
            <person name="Lin N."/>
            <person name="Zhang H."/>
            <person name="Zhang X."/>
            <person name="Huang J."/>
            <person name="Zhang X."/>
            <person name="Sun H."/>
            <person name="Wang H."/>
        </authorList>
    </citation>
    <scope>NUCLEOTIDE SEQUENCE [LARGE SCALE GENOMIC DNA]</scope>
    <source>
        <strain evidence="3">TB1705</strain>
        <tissue evidence="3">Leaf</tissue>
    </source>
</reference>
<dbReference type="EMBL" id="JACGCM010001059">
    <property type="protein sequence ID" value="KAF6162046.1"/>
    <property type="molecule type" value="Genomic_DNA"/>
</dbReference>
<protein>
    <recommendedName>
        <fullName evidence="2">Ribosomal RNA methyltransferase SPB1-like C-terminal domain-containing protein</fullName>
    </recommendedName>
</protein>